<dbReference type="InterPro" id="IPR002014">
    <property type="entry name" value="VHS_dom"/>
</dbReference>
<dbReference type="AlphaFoldDB" id="A0A1V9ZXE1"/>
<accession>A0A1V9ZXE1</accession>
<evidence type="ECO:0000256" key="1">
    <source>
        <dbReference type="SAM" id="Coils"/>
    </source>
</evidence>
<dbReference type="OrthoDB" id="2018246at2759"/>
<gene>
    <name evidence="4" type="ORF">THRCLA_04971</name>
</gene>
<feature type="region of interest" description="Disordered" evidence="2">
    <location>
        <begin position="266"/>
        <end position="291"/>
    </location>
</feature>
<dbReference type="PROSITE" id="PS50179">
    <property type="entry name" value="VHS"/>
    <property type="match status" value="1"/>
</dbReference>
<evidence type="ECO:0000259" key="3">
    <source>
        <dbReference type="PROSITE" id="PS50179"/>
    </source>
</evidence>
<dbReference type="SMART" id="SM00288">
    <property type="entry name" value="VHS"/>
    <property type="match status" value="1"/>
</dbReference>
<sequence length="291" mass="32047">MDADAIRGLVTSICEGDASSPDWGRIMELCDTVSLGSNEAETTSRVLQQILGRRQSQDTVLLAFLATETILKNVQSFVEHVASRLFLQEIVGLVDDDSGMPEASSRALQLLQEWANEYTTYPVLRDTYQQLRLHGVHFPDATSEFEESKPLAASVKPALTQEFQKLRQDLATLEDKINTYRNAMSQGGGEEAEDVLDFLQQCQPRMNTLIEAGLAGKLDEQTLEICLTVNDNLIKVLEGDLSGEGESKPAAVPSYRMDDATPDYISGPFSNVSLSEQPPPAPAHHYNPDMV</sequence>
<feature type="coiled-coil region" evidence="1">
    <location>
        <begin position="156"/>
        <end position="183"/>
    </location>
</feature>
<dbReference type="STRING" id="74557.A0A1V9ZXE1"/>
<organism evidence="4 5">
    <name type="scientific">Thraustotheca clavata</name>
    <dbReference type="NCBI Taxonomy" id="74557"/>
    <lineage>
        <taxon>Eukaryota</taxon>
        <taxon>Sar</taxon>
        <taxon>Stramenopiles</taxon>
        <taxon>Oomycota</taxon>
        <taxon>Saprolegniomycetes</taxon>
        <taxon>Saprolegniales</taxon>
        <taxon>Achlyaceae</taxon>
        <taxon>Thraustotheca</taxon>
    </lineage>
</organism>
<dbReference type="GO" id="GO:0043328">
    <property type="term" value="P:protein transport to vacuole involved in ubiquitin-dependent protein catabolic process via the multivesicular body sorting pathway"/>
    <property type="evidence" value="ECO:0007669"/>
    <property type="project" value="InterPro"/>
</dbReference>
<proteinExistence type="predicted"/>
<keyword evidence="1" id="KW-0175">Coiled coil</keyword>
<protein>
    <recommendedName>
        <fullName evidence="3">VHS domain-containing protein</fullName>
    </recommendedName>
</protein>
<dbReference type="Gene3D" id="1.25.40.90">
    <property type="match status" value="1"/>
</dbReference>
<keyword evidence="5" id="KW-1185">Reference proteome</keyword>
<feature type="domain" description="VHS" evidence="3">
    <location>
        <begin position="13"/>
        <end position="139"/>
    </location>
</feature>
<dbReference type="PANTHER" id="PTHR46646:SF1">
    <property type="entry name" value="TOM1-LIKE PROTEIN 1"/>
    <property type="match status" value="1"/>
</dbReference>
<comment type="caution">
    <text evidence="4">The sequence shown here is derived from an EMBL/GenBank/DDBJ whole genome shotgun (WGS) entry which is preliminary data.</text>
</comment>
<dbReference type="GO" id="GO:0043130">
    <property type="term" value="F:ubiquitin binding"/>
    <property type="evidence" value="ECO:0007669"/>
    <property type="project" value="InterPro"/>
</dbReference>
<dbReference type="SUPFAM" id="SSF48464">
    <property type="entry name" value="ENTH/VHS domain"/>
    <property type="match status" value="1"/>
</dbReference>
<dbReference type="InterPro" id="IPR044836">
    <property type="entry name" value="TOL_plant"/>
</dbReference>
<reference evidence="4 5" key="1">
    <citation type="journal article" date="2014" name="Genome Biol. Evol.">
        <title>The secreted proteins of Achlya hypogyna and Thraustotheca clavata identify the ancestral oomycete secretome and reveal gene acquisitions by horizontal gene transfer.</title>
        <authorList>
            <person name="Misner I."/>
            <person name="Blouin N."/>
            <person name="Leonard G."/>
            <person name="Richards T.A."/>
            <person name="Lane C.E."/>
        </authorList>
    </citation>
    <scope>NUCLEOTIDE SEQUENCE [LARGE SCALE GENOMIC DNA]</scope>
    <source>
        <strain evidence="4 5">ATCC 34112</strain>
    </source>
</reference>
<dbReference type="GO" id="GO:0035091">
    <property type="term" value="F:phosphatidylinositol binding"/>
    <property type="evidence" value="ECO:0007669"/>
    <property type="project" value="InterPro"/>
</dbReference>
<name>A0A1V9ZXE1_9STRA</name>
<dbReference type="PANTHER" id="PTHR46646">
    <property type="entry name" value="TOM1-LIKE PROTEIN 1"/>
    <property type="match status" value="1"/>
</dbReference>
<evidence type="ECO:0000313" key="5">
    <source>
        <dbReference type="Proteomes" id="UP000243217"/>
    </source>
</evidence>
<dbReference type="CDD" id="cd03561">
    <property type="entry name" value="VHS"/>
    <property type="match status" value="1"/>
</dbReference>
<dbReference type="Proteomes" id="UP000243217">
    <property type="component" value="Unassembled WGS sequence"/>
</dbReference>
<evidence type="ECO:0000256" key="2">
    <source>
        <dbReference type="SAM" id="MobiDB-lite"/>
    </source>
</evidence>
<dbReference type="Pfam" id="PF00790">
    <property type="entry name" value="VHS"/>
    <property type="match status" value="1"/>
</dbReference>
<evidence type="ECO:0000313" key="4">
    <source>
        <dbReference type="EMBL" id="OQS02667.1"/>
    </source>
</evidence>
<dbReference type="InterPro" id="IPR008942">
    <property type="entry name" value="ENTH_VHS"/>
</dbReference>
<dbReference type="EMBL" id="JNBS01001096">
    <property type="protein sequence ID" value="OQS02667.1"/>
    <property type="molecule type" value="Genomic_DNA"/>
</dbReference>